<keyword evidence="2" id="KW-1185">Reference proteome</keyword>
<name>A0AAJ0CM02_9HYPO</name>
<dbReference type="EMBL" id="JASWJB010000137">
    <property type="protein sequence ID" value="KAK2595300.1"/>
    <property type="molecule type" value="Genomic_DNA"/>
</dbReference>
<accession>A0AAJ0CM02</accession>
<dbReference type="Proteomes" id="UP001251528">
    <property type="component" value="Unassembled WGS sequence"/>
</dbReference>
<gene>
    <name evidence="1" type="ORF">QQS21_007015</name>
</gene>
<comment type="caution">
    <text evidence="1">The sequence shown here is derived from an EMBL/GenBank/DDBJ whole genome shotgun (WGS) entry which is preliminary data.</text>
</comment>
<evidence type="ECO:0000313" key="2">
    <source>
        <dbReference type="Proteomes" id="UP001251528"/>
    </source>
</evidence>
<sequence>MGAERSSRLTLGFPEELKGPGTWSGQIAEEDYVTQLTGSDIASVEAALRYFQGLGISHHTPKLEHFPLSPLLSTKLRYLSQAVHNGRFFAVLRGLNPDKYTEEENVIIYGGLALYVGRDRADMTPGSQSDKNQAQFPPNELTNSMVRQRNKAIV</sequence>
<organism evidence="1 2">
    <name type="scientific">Conoideocrella luteorostrata</name>
    <dbReference type="NCBI Taxonomy" id="1105319"/>
    <lineage>
        <taxon>Eukaryota</taxon>
        <taxon>Fungi</taxon>
        <taxon>Dikarya</taxon>
        <taxon>Ascomycota</taxon>
        <taxon>Pezizomycotina</taxon>
        <taxon>Sordariomycetes</taxon>
        <taxon>Hypocreomycetidae</taxon>
        <taxon>Hypocreales</taxon>
        <taxon>Clavicipitaceae</taxon>
        <taxon>Conoideocrella</taxon>
    </lineage>
</organism>
<protein>
    <submittedName>
        <fullName evidence="1">Uncharacterized protein</fullName>
    </submittedName>
</protein>
<proteinExistence type="predicted"/>
<dbReference type="AlphaFoldDB" id="A0AAJ0CM02"/>
<reference evidence="1" key="1">
    <citation type="submission" date="2023-06" db="EMBL/GenBank/DDBJ databases">
        <title>Conoideocrella luteorostrata (Hypocreales: Clavicipitaceae), a potential biocontrol fungus for elongate hemlock scale in United States Christmas tree production areas.</title>
        <authorList>
            <person name="Barrett H."/>
            <person name="Lovett B."/>
            <person name="Macias A.M."/>
            <person name="Stajich J.E."/>
            <person name="Kasson M.T."/>
        </authorList>
    </citation>
    <scope>NUCLEOTIDE SEQUENCE</scope>
    <source>
        <strain evidence="1">ARSEF 14590</strain>
    </source>
</reference>
<evidence type="ECO:0000313" key="1">
    <source>
        <dbReference type="EMBL" id="KAK2595300.1"/>
    </source>
</evidence>